<feature type="region of interest" description="Disordered" evidence="1">
    <location>
        <begin position="34"/>
        <end position="116"/>
    </location>
</feature>
<evidence type="ECO:0000313" key="4">
    <source>
        <dbReference type="Proteomes" id="UP000320747"/>
    </source>
</evidence>
<evidence type="ECO:0008006" key="5">
    <source>
        <dbReference type="Google" id="ProtNLM"/>
    </source>
</evidence>
<evidence type="ECO:0000256" key="2">
    <source>
        <dbReference type="SAM" id="SignalP"/>
    </source>
</evidence>
<dbReference type="Gene3D" id="3.40.50.410">
    <property type="entry name" value="von Willebrand factor, type A domain"/>
    <property type="match status" value="1"/>
</dbReference>
<dbReference type="SUPFAM" id="SSF53300">
    <property type="entry name" value="vWA-like"/>
    <property type="match status" value="1"/>
</dbReference>
<dbReference type="InterPro" id="IPR036465">
    <property type="entry name" value="vWFA_dom_sf"/>
</dbReference>
<organism evidence="3 4">
    <name type="scientific">Corynebacterium godavarianum</name>
    <dbReference type="NCBI Taxonomy" id="2054421"/>
    <lineage>
        <taxon>Bacteria</taxon>
        <taxon>Bacillati</taxon>
        <taxon>Actinomycetota</taxon>
        <taxon>Actinomycetes</taxon>
        <taxon>Mycobacteriales</taxon>
        <taxon>Corynebacteriaceae</taxon>
        <taxon>Corynebacterium</taxon>
    </lineage>
</organism>
<dbReference type="EMBL" id="VMHH01000007">
    <property type="protein sequence ID" value="TSJ73091.1"/>
    <property type="molecule type" value="Genomic_DNA"/>
</dbReference>
<feature type="signal peptide" evidence="2">
    <location>
        <begin position="1"/>
        <end position="31"/>
    </location>
</feature>
<dbReference type="Proteomes" id="UP000320747">
    <property type="component" value="Unassembled WGS sequence"/>
</dbReference>
<dbReference type="RefSeq" id="WP_154879986.1">
    <property type="nucleotide sequence ID" value="NZ_JAADJX010000001.1"/>
</dbReference>
<name>A0ABY3E0I0_9CORY</name>
<feature type="chain" id="PRO_5045582144" description="VWA domain-containing protein" evidence="2">
    <location>
        <begin position="32"/>
        <end position="1181"/>
    </location>
</feature>
<sequence>MRHTTTRSRVARPVRALLAAVLVMAIGTAPAGVAEPTADQSAPDPVVAEQPALEADSPSVDSGTFGASDDGSVADAATPAAATGAATSPAESSPAAPSSAAPLGPNPLFPGTVTEDGITVNRDGDVDTIHVHDSEGELWQWGGKASKENVFALTRKGEVTEVLSVTADGRELERKKFGWVNTKDVAFIGFDLNALHTIPPVDVTIEVKTKTKGDYEIAESEDIPTSQEFAKTGYDPKEELDPEVEAQLRAAPESSIPHHPGMLDQKLSLSNVKASQSNGSQKLTFTINETGEWQMTRVRVSYSCSSRDYSGLGDAVGITVDRNGQNIIPRNTEKMPYGTNAKSTFGYPCDREFQRVKDPTSGAWNFTGSTDIKFQGGDTVTLDIAGPNRSDYKVEMWAQRPKLDPTKDPETIANDQTKNFSVTGEGVVMSPSQTIGGNPYETTSKFRQDTNFERAVVRVAAPNSVLALEKYGFTVDKIEDGVTLQRKLIRATSDYVEFEVYPVKNGAQIKSATVPNGAVLTFTSAFGDNPELVNADVTVVGTPKEGSGWDGKISPPDGASWVHSRVPNPPMPKKCGLRVAIVADQSTSLRYADGDAFTQSRDAANAMVKALSGAPATQVGIYTFARTSPSSGMPGVGETNGPVDINTADGKINPEITNAIKGWTTDKAQGTTNWESGLRKVKDGGYDVVYFITDGMPTWYDKSHEDVRVKNSGAFVQQGALNAAIDAANELKAAGTRIVPLMVDLELQAGNIVTQDYVLKNLKPMPEGGTKVPGTYFTTNTGVAPKSALYKLKNGATEDTLVNVEQALSGKGAFNVYKVDSSGNQTTITGDQSQWTYGARGVKAMGEDISGEGDTIRVKGYSLLAAQLESIGKQLTLNCSNIVIKKQIVDESGIVTTEDAPGWEFTASTAQKVLLPGGQESPEFSSAQTTAKGAGAQWNVASDKSVTINVEETQKEGFVYKGVTCKQEGKETALPTRKFGDAGFQVDVQPQDGKPVSVTCEVSNQGNETPTYGLALKKVDASNKEIDLNGAEFTLSWGSGAAERVEITQGEDKQYSAEQILEPGKTYTLVETRSPLVGDGGSGERYSLLVSPVRFKIDVEKGRPVAKFAQGDQWVTDASTSGVWAETPDGADTSTVFLSVANVRQGNLPKTGGRGLQAPLAVSTVLMLFGAALARRRAVQV</sequence>
<keyword evidence="4" id="KW-1185">Reference proteome</keyword>
<protein>
    <recommendedName>
        <fullName evidence="5">VWA domain-containing protein</fullName>
    </recommendedName>
</protein>
<keyword evidence="2" id="KW-0732">Signal</keyword>
<dbReference type="Gene3D" id="2.60.40.10">
    <property type="entry name" value="Immunoglobulins"/>
    <property type="match status" value="1"/>
</dbReference>
<dbReference type="InterPro" id="IPR013783">
    <property type="entry name" value="Ig-like_fold"/>
</dbReference>
<evidence type="ECO:0000256" key="1">
    <source>
        <dbReference type="SAM" id="MobiDB-lite"/>
    </source>
</evidence>
<accession>A0ABY3E0I0</accession>
<comment type="caution">
    <text evidence="3">The sequence shown here is derived from an EMBL/GenBank/DDBJ whole genome shotgun (WGS) entry which is preliminary data.</text>
</comment>
<proteinExistence type="predicted"/>
<evidence type="ECO:0000313" key="3">
    <source>
        <dbReference type="EMBL" id="TSJ73091.1"/>
    </source>
</evidence>
<dbReference type="CDD" id="cd00198">
    <property type="entry name" value="vWFA"/>
    <property type="match status" value="1"/>
</dbReference>
<feature type="compositionally biased region" description="Low complexity" evidence="1">
    <location>
        <begin position="66"/>
        <end position="102"/>
    </location>
</feature>
<gene>
    <name evidence="3" type="ORF">FPH17_08985</name>
</gene>
<reference evidence="3 4" key="1">
    <citation type="submission" date="2019-07" db="EMBL/GenBank/DDBJ databases">
        <title>Draft genome of Corynebacterium godavarianum and other related strains.</title>
        <authorList>
            <person name="Bernier A.-M."/>
            <person name="Bernard K."/>
        </authorList>
    </citation>
    <scope>NUCLEOTIDE SEQUENCE [LARGE SCALE GENOMIC DNA]</scope>
    <source>
        <strain evidence="3 4">LMG 29598</strain>
    </source>
</reference>